<dbReference type="RefSeq" id="WP_051269717.1">
    <property type="nucleotide sequence ID" value="NZ_LVVZ01000004.1"/>
</dbReference>
<feature type="domain" description="Response regulatory" evidence="11">
    <location>
        <begin position="7"/>
        <end position="121"/>
    </location>
</feature>
<dbReference type="SUPFAM" id="SSF46689">
    <property type="entry name" value="Homeodomain-like"/>
    <property type="match status" value="1"/>
</dbReference>
<dbReference type="Gene3D" id="3.40.50.300">
    <property type="entry name" value="P-loop containing nucleotide triphosphate hydrolases"/>
    <property type="match status" value="1"/>
</dbReference>
<dbReference type="InterPro" id="IPR027417">
    <property type="entry name" value="P-loop_NTPase"/>
</dbReference>
<dbReference type="GO" id="GO:0000160">
    <property type="term" value="P:phosphorelay signal transduction system"/>
    <property type="evidence" value="ECO:0007669"/>
    <property type="project" value="UniProtKB-KW"/>
</dbReference>
<feature type="domain" description="Sigma-54 factor interaction" evidence="10">
    <location>
        <begin position="146"/>
        <end position="375"/>
    </location>
</feature>
<dbReference type="GO" id="GO:0006355">
    <property type="term" value="P:regulation of DNA-templated transcription"/>
    <property type="evidence" value="ECO:0007669"/>
    <property type="project" value="InterPro"/>
</dbReference>
<feature type="region of interest" description="Disordered" evidence="9">
    <location>
        <begin position="541"/>
        <end position="563"/>
    </location>
</feature>
<gene>
    <name evidence="12" type="ORF">A3843_01925</name>
</gene>
<evidence type="ECO:0000313" key="13">
    <source>
        <dbReference type="Proteomes" id="UP000185783"/>
    </source>
</evidence>
<dbReference type="InterPro" id="IPR011006">
    <property type="entry name" value="CheY-like_superfamily"/>
</dbReference>
<evidence type="ECO:0000256" key="3">
    <source>
        <dbReference type="ARBA" id="ARBA00023012"/>
    </source>
</evidence>
<dbReference type="EMBL" id="LVVZ01000004">
    <property type="protein sequence ID" value="OKL45717.1"/>
    <property type="molecule type" value="Genomic_DNA"/>
</dbReference>
<evidence type="ECO:0000256" key="1">
    <source>
        <dbReference type="ARBA" id="ARBA00022741"/>
    </source>
</evidence>
<dbReference type="Pfam" id="PF25601">
    <property type="entry name" value="AAA_lid_14"/>
    <property type="match status" value="1"/>
</dbReference>
<dbReference type="InterPro" id="IPR025943">
    <property type="entry name" value="Sigma_54_int_dom_ATP-bd_2"/>
</dbReference>
<keyword evidence="6" id="KW-0010">Activator</keyword>
<feature type="modified residue" description="4-aspartylphosphate" evidence="8">
    <location>
        <position position="56"/>
    </location>
</feature>
<evidence type="ECO:0000256" key="6">
    <source>
        <dbReference type="ARBA" id="ARBA00023159"/>
    </source>
</evidence>
<evidence type="ECO:0000256" key="8">
    <source>
        <dbReference type="PROSITE-ProRule" id="PRU00169"/>
    </source>
</evidence>
<dbReference type="InterPro" id="IPR025944">
    <property type="entry name" value="Sigma_54_int_dom_CS"/>
</dbReference>
<dbReference type="CDD" id="cd00009">
    <property type="entry name" value="AAA"/>
    <property type="match status" value="1"/>
</dbReference>
<reference evidence="12 13" key="1">
    <citation type="submission" date="2016-03" db="EMBL/GenBank/DDBJ databases">
        <title>Genome sequence of Nesiotobacter sp. nov., a moderately halophilic alphaproteobacterium isolated from the Yellow Sea, China.</title>
        <authorList>
            <person name="Zhang G."/>
            <person name="Zhang R."/>
        </authorList>
    </citation>
    <scope>NUCLEOTIDE SEQUENCE [LARGE SCALE GENOMIC DNA]</scope>
    <source>
        <strain evidence="12 13">WB1-6</strain>
    </source>
</reference>
<evidence type="ECO:0000259" key="10">
    <source>
        <dbReference type="PROSITE" id="PS50045"/>
    </source>
</evidence>
<dbReference type="InterPro" id="IPR009057">
    <property type="entry name" value="Homeodomain-like_sf"/>
</dbReference>
<keyword evidence="2" id="KW-0067">ATP-binding</keyword>
<dbReference type="GO" id="GO:0005524">
    <property type="term" value="F:ATP binding"/>
    <property type="evidence" value="ECO:0007669"/>
    <property type="project" value="UniProtKB-KW"/>
</dbReference>
<evidence type="ECO:0000259" key="11">
    <source>
        <dbReference type="PROSITE" id="PS50110"/>
    </source>
</evidence>
<keyword evidence="4" id="KW-0805">Transcription regulation</keyword>
<evidence type="ECO:0000256" key="5">
    <source>
        <dbReference type="ARBA" id="ARBA00023125"/>
    </source>
</evidence>
<dbReference type="InterPro" id="IPR001789">
    <property type="entry name" value="Sig_transdc_resp-reg_receiver"/>
</dbReference>
<evidence type="ECO:0008006" key="14">
    <source>
        <dbReference type="Google" id="ProtNLM"/>
    </source>
</evidence>
<protein>
    <recommendedName>
        <fullName evidence="14">Sigma-54-dependent Fis family transcriptional regulator</fullName>
    </recommendedName>
</protein>
<dbReference type="PROSITE" id="PS00688">
    <property type="entry name" value="SIGMA54_INTERACT_3"/>
    <property type="match status" value="1"/>
</dbReference>
<dbReference type="Gene3D" id="1.10.10.60">
    <property type="entry name" value="Homeodomain-like"/>
    <property type="match status" value="1"/>
</dbReference>
<comment type="caution">
    <text evidence="12">The sequence shown here is derived from an EMBL/GenBank/DDBJ whole genome shotgun (WGS) entry which is preliminary data.</text>
</comment>
<dbReference type="PANTHER" id="PTHR32071">
    <property type="entry name" value="TRANSCRIPTIONAL REGULATORY PROTEIN"/>
    <property type="match status" value="1"/>
</dbReference>
<accession>A0A1U7JLX0</accession>
<dbReference type="Proteomes" id="UP000185783">
    <property type="component" value="Unassembled WGS sequence"/>
</dbReference>
<dbReference type="Pfam" id="PF00072">
    <property type="entry name" value="Response_reg"/>
    <property type="match status" value="1"/>
</dbReference>
<feature type="compositionally biased region" description="Basic and acidic residues" evidence="9">
    <location>
        <begin position="551"/>
        <end position="563"/>
    </location>
</feature>
<dbReference type="Gene3D" id="1.10.8.60">
    <property type="match status" value="1"/>
</dbReference>
<keyword evidence="7" id="KW-0804">Transcription</keyword>
<evidence type="ECO:0000313" key="12">
    <source>
        <dbReference type="EMBL" id="OKL45717.1"/>
    </source>
</evidence>
<keyword evidence="3" id="KW-0902">Two-component regulatory system</keyword>
<organism evidence="12 13">
    <name type="scientific">Pseudovibrio exalbescens</name>
    <dbReference type="NCBI Taxonomy" id="197461"/>
    <lineage>
        <taxon>Bacteria</taxon>
        <taxon>Pseudomonadati</taxon>
        <taxon>Pseudomonadota</taxon>
        <taxon>Alphaproteobacteria</taxon>
        <taxon>Hyphomicrobiales</taxon>
        <taxon>Stappiaceae</taxon>
        <taxon>Pseudovibrio</taxon>
    </lineage>
</organism>
<evidence type="ECO:0000256" key="9">
    <source>
        <dbReference type="SAM" id="MobiDB-lite"/>
    </source>
</evidence>
<dbReference type="PANTHER" id="PTHR32071:SF117">
    <property type="entry name" value="PTS-DEPENDENT DIHYDROXYACETONE KINASE OPERON REGULATORY PROTEIN-RELATED"/>
    <property type="match status" value="1"/>
</dbReference>
<dbReference type="FunFam" id="3.40.50.300:FF:000006">
    <property type="entry name" value="DNA-binding transcriptional regulator NtrC"/>
    <property type="match status" value="1"/>
</dbReference>
<keyword evidence="8" id="KW-0597">Phosphoprotein</keyword>
<dbReference type="PROSITE" id="PS50110">
    <property type="entry name" value="RESPONSE_REGULATORY"/>
    <property type="match status" value="1"/>
</dbReference>
<dbReference type="Gene3D" id="3.40.50.2300">
    <property type="match status" value="1"/>
</dbReference>
<dbReference type="SMART" id="SM00448">
    <property type="entry name" value="REC"/>
    <property type="match status" value="1"/>
</dbReference>
<dbReference type="Pfam" id="PF00158">
    <property type="entry name" value="Sigma54_activat"/>
    <property type="match status" value="1"/>
</dbReference>
<dbReference type="InterPro" id="IPR058031">
    <property type="entry name" value="AAA_lid_NorR"/>
</dbReference>
<keyword evidence="13" id="KW-1185">Reference proteome</keyword>
<proteinExistence type="predicted"/>
<evidence type="ECO:0000256" key="7">
    <source>
        <dbReference type="ARBA" id="ARBA00023163"/>
    </source>
</evidence>
<evidence type="ECO:0000256" key="2">
    <source>
        <dbReference type="ARBA" id="ARBA00022840"/>
    </source>
</evidence>
<dbReference type="SUPFAM" id="SSF52172">
    <property type="entry name" value="CheY-like"/>
    <property type="match status" value="1"/>
</dbReference>
<feature type="region of interest" description="Disordered" evidence="9">
    <location>
        <begin position="397"/>
        <end position="472"/>
    </location>
</feature>
<keyword evidence="1" id="KW-0547">Nucleotide-binding</keyword>
<dbReference type="PROSITE" id="PS00676">
    <property type="entry name" value="SIGMA54_INTERACT_2"/>
    <property type="match status" value="1"/>
</dbReference>
<dbReference type="PROSITE" id="PS50045">
    <property type="entry name" value="SIGMA54_INTERACT_4"/>
    <property type="match status" value="1"/>
</dbReference>
<dbReference type="InterPro" id="IPR003593">
    <property type="entry name" value="AAA+_ATPase"/>
</dbReference>
<keyword evidence="5" id="KW-0238">DNA-binding</keyword>
<name>A0A1U7JLX0_9HYPH</name>
<sequence>MSDRPAEILIVEDTFTLLETYKAYLRQENLSVRGAETGQQALEQIEQLAPDVLVLDVNLPDMHGIDILKSIRANGISCEVIVITGQASVNLAVEAMREGAFDFIMKPFNAERIRTTVRNALERHNLSRQGDDLAGDTRQEAALEMITGQSSAMQAVFKMLRAVGPSTASVFIRGESGTGKELCAEAIHKLSRRSEGPFVVLNCAAIPKDLLESEIFGHVKGAFTGATSDRKGAALTADKGTLFLDEVCEMDLSLQSKLLRFLQEKKVQRVGEDRLRDADVRIVCATNRDPIAEVAAGRFREDLYYRLHVVPIDMPPLRQREGDVVLIARQLLEKYAKEEGKLFTGFSVEAENALAAYDWPGNVRQLQNVVRSAVVLNHGEVMERFMLPPEIAEAQQLSRSATGGGPLQGQTSGQGDQEGLDTTEDRSAGGTPPHGYRPDRGSSASHTPPFGEAPAYGRAAAGGTWSSASQSHGHQGLVLPFQSALADESRILPLETVIRLTIEHAIDRCNGSIPRAAAALEVSPSTIYRRIQAWELEDRIAAQANEEDHTEPDQNKPDAAKNG</sequence>
<dbReference type="InterPro" id="IPR002078">
    <property type="entry name" value="Sigma_54_int"/>
</dbReference>
<dbReference type="InterPro" id="IPR002197">
    <property type="entry name" value="HTH_Fis"/>
</dbReference>
<dbReference type="CDD" id="cd17572">
    <property type="entry name" value="REC_NtrC1-like"/>
    <property type="match status" value="1"/>
</dbReference>
<dbReference type="SUPFAM" id="SSF52540">
    <property type="entry name" value="P-loop containing nucleoside triphosphate hydrolases"/>
    <property type="match status" value="1"/>
</dbReference>
<dbReference type="SMART" id="SM00382">
    <property type="entry name" value="AAA"/>
    <property type="match status" value="1"/>
</dbReference>
<dbReference type="Pfam" id="PF02954">
    <property type="entry name" value="HTH_8"/>
    <property type="match status" value="1"/>
</dbReference>
<dbReference type="STRING" id="197461.A3843_01925"/>
<dbReference type="GO" id="GO:0043565">
    <property type="term" value="F:sequence-specific DNA binding"/>
    <property type="evidence" value="ECO:0007669"/>
    <property type="project" value="InterPro"/>
</dbReference>
<dbReference type="AlphaFoldDB" id="A0A1U7JLX0"/>
<evidence type="ECO:0000256" key="4">
    <source>
        <dbReference type="ARBA" id="ARBA00023015"/>
    </source>
</evidence>